<protein>
    <submittedName>
        <fullName evidence="1">DUF6415 family natural product biosynthesis protein</fullName>
    </submittedName>
</protein>
<accession>A0ABW0CZA7</accession>
<evidence type="ECO:0000313" key="2">
    <source>
        <dbReference type="Proteomes" id="UP001596263"/>
    </source>
</evidence>
<gene>
    <name evidence="1" type="ORF">ACFPQ9_42400</name>
</gene>
<comment type="caution">
    <text evidence="1">The sequence shown here is derived from an EMBL/GenBank/DDBJ whole genome shotgun (WGS) entry which is preliminary data.</text>
</comment>
<organism evidence="1 2">
    <name type="scientific">Streptomyces coerulescens</name>
    <dbReference type="NCBI Taxonomy" id="29304"/>
    <lineage>
        <taxon>Bacteria</taxon>
        <taxon>Bacillati</taxon>
        <taxon>Actinomycetota</taxon>
        <taxon>Actinomycetes</taxon>
        <taxon>Kitasatosporales</taxon>
        <taxon>Streptomycetaceae</taxon>
        <taxon>Streptomyces</taxon>
    </lineage>
</organism>
<reference evidence="2" key="1">
    <citation type="journal article" date="2019" name="Int. J. Syst. Evol. Microbiol.">
        <title>The Global Catalogue of Microorganisms (GCM) 10K type strain sequencing project: providing services to taxonomists for standard genome sequencing and annotation.</title>
        <authorList>
            <consortium name="The Broad Institute Genomics Platform"/>
            <consortium name="The Broad Institute Genome Sequencing Center for Infectious Disease"/>
            <person name="Wu L."/>
            <person name="Ma J."/>
        </authorList>
    </citation>
    <scope>NUCLEOTIDE SEQUENCE [LARGE SCALE GENOMIC DNA]</scope>
    <source>
        <strain evidence="2">KCTC 42586</strain>
    </source>
</reference>
<dbReference type="RefSeq" id="WP_380865283.1">
    <property type="nucleotide sequence ID" value="NZ_JBHSKM010000049.1"/>
</dbReference>
<dbReference type="EMBL" id="JBHSKM010000049">
    <property type="protein sequence ID" value="MFC5220478.1"/>
    <property type="molecule type" value="Genomic_DNA"/>
</dbReference>
<evidence type="ECO:0000313" key="1">
    <source>
        <dbReference type="EMBL" id="MFC5220478.1"/>
    </source>
</evidence>
<sequence length="134" mass="14864">MPAATVPAWTLPLPPEALADLLAKVRQWTPFDGEVVLDDVGDVLDDVIPRETELASQCLRFRDHLLRLVQIAVATEAGHKDDQTALLIQQARLASAQPLPTDHVQAVGHLRRMAWSVNELHERLVAIRCLREAA</sequence>
<dbReference type="Proteomes" id="UP001596263">
    <property type="component" value="Unassembled WGS sequence"/>
</dbReference>
<keyword evidence="2" id="KW-1185">Reference proteome</keyword>
<name>A0ABW0CZA7_STRCD</name>
<proteinExistence type="predicted"/>
<dbReference type="Pfam" id="PF19979">
    <property type="entry name" value="DUF6415"/>
    <property type="match status" value="1"/>
</dbReference>
<dbReference type="InterPro" id="IPR046300">
    <property type="entry name" value="DUF6415"/>
</dbReference>